<name>A0A1Y3BPI9_EURMA</name>
<keyword evidence="3" id="KW-0720">Serine protease</keyword>
<dbReference type="Proteomes" id="UP000194236">
    <property type="component" value="Unassembled WGS sequence"/>
</dbReference>
<dbReference type="InterPro" id="IPR043504">
    <property type="entry name" value="Peptidase_S1_PA_chymotrypsin"/>
</dbReference>
<dbReference type="CDD" id="cd00190">
    <property type="entry name" value="Tryp_SPc"/>
    <property type="match status" value="1"/>
</dbReference>
<comment type="similarity">
    <text evidence="2">Belongs to the peptidase S1 family. CLIP subfamily.</text>
</comment>
<dbReference type="PROSITE" id="PS00135">
    <property type="entry name" value="TRYPSIN_SER"/>
    <property type="match status" value="1"/>
</dbReference>
<evidence type="ECO:0000313" key="6">
    <source>
        <dbReference type="EMBL" id="OTF81713.1"/>
    </source>
</evidence>
<dbReference type="PRINTS" id="PR00722">
    <property type="entry name" value="CHYMOTRYPSIN"/>
</dbReference>
<gene>
    <name evidence="6" type="ORF">BLA29_003326</name>
</gene>
<comment type="caution">
    <text evidence="6">The sequence shown here is derived from an EMBL/GenBank/DDBJ whole genome shotgun (WGS) entry which is preliminary data.</text>
</comment>
<evidence type="ECO:0000313" key="7">
    <source>
        <dbReference type="Proteomes" id="UP000194236"/>
    </source>
</evidence>
<keyword evidence="3" id="KW-0378">Hydrolase</keyword>
<dbReference type="AlphaFoldDB" id="A0A1Y3BPI9"/>
<feature type="domain" description="Peptidase S1" evidence="5">
    <location>
        <begin position="115"/>
        <end position="383"/>
    </location>
</feature>
<accession>A0A1Y3BPI9</accession>
<evidence type="ECO:0000256" key="4">
    <source>
        <dbReference type="SAM" id="Coils"/>
    </source>
</evidence>
<dbReference type="SUPFAM" id="SSF50494">
    <property type="entry name" value="Trypsin-like serine proteases"/>
    <property type="match status" value="1"/>
</dbReference>
<dbReference type="InterPro" id="IPR001254">
    <property type="entry name" value="Trypsin_dom"/>
</dbReference>
<dbReference type="FunFam" id="2.40.10.10:FF:000068">
    <property type="entry name" value="transmembrane protease serine 2"/>
    <property type="match status" value="1"/>
</dbReference>
<proteinExistence type="inferred from homology"/>
<dbReference type="InterPro" id="IPR033116">
    <property type="entry name" value="TRYPSIN_SER"/>
</dbReference>
<dbReference type="OrthoDB" id="6515277at2759"/>
<keyword evidence="4" id="KW-0175">Coiled coil</keyword>
<dbReference type="GO" id="GO:0004252">
    <property type="term" value="F:serine-type endopeptidase activity"/>
    <property type="evidence" value="ECO:0007669"/>
    <property type="project" value="InterPro"/>
</dbReference>
<keyword evidence="3 6" id="KW-0645">Protease</keyword>
<dbReference type="PROSITE" id="PS00134">
    <property type="entry name" value="TRYPSIN_HIS"/>
    <property type="match status" value="1"/>
</dbReference>
<dbReference type="InterPro" id="IPR018114">
    <property type="entry name" value="TRYPSIN_HIS"/>
</dbReference>
<reference evidence="6 7" key="1">
    <citation type="submission" date="2017-03" db="EMBL/GenBank/DDBJ databases">
        <title>Genome Survey of Euroglyphus maynei.</title>
        <authorList>
            <person name="Arlian L.G."/>
            <person name="Morgan M.S."/>
            <person name="Rider S.D."/>
        </authorList>
    </citation>
    <scope>NUCLEOTIDE SEQUENCE [LARGE SCALE GENOMIC DNA]</scope>
    <source>
        <strain evidence="6">Arlian Lab</strain>
        <tissue evidence="6">Whole body</tissue>
    </source>
</reference>
<evidence type="ECO:0000256" key="1">
    <source>
        <dbReference type="ARBA" id="ARBA00023157"/>
    </source>
</evidence>
<dbReference type="PROSITE" id="PS50240">
    <property type="entry name" value="TRYPSIN_DOM"/>
    <property type="match status" value="1"/>
</dbReference>
<evidence type="ECO:0000256" key="2">
    <source>
        <dbReference type="ARBA" id="ARBA00024195"/>
    </source>
</evidence>
<evidence type="ECO:0000259" key="5">
    <source>
        <dbReference type="PROSITE" id="PS50240"/>
    </source>
</evidence>
<evidence type="ECO:0000256" key="3">
    <source>
        <dbReference type="RuleBase" id="RU363034"/>
    </source>
</evidence>
<dbReference type="Gene3D" id="2.40.10.10">
    <property type="entry name" value="Trypsin-like serine proteases"/>
    <property type="match status" value="1"/>
</dbReference>
<keyword evidence="7" id="KW-1185">Reference proteome</keyword>
<feature type="coiled-coil region" evidence="4">
    <location>
        <begin position="41"/>
        <end position="96"/>
    </location>
</feature>
<organism evidence="6 7">
    <name type="scientific">Euroglyphus maynei</name>
    <name type="common">Mayne's house dust mite</name>
    <dbReference type="NCBI Taxonomy" id="6958"/>
    <lineage>
        <taxon>Eukaryota</taxon>
        <taxon>Metazoa</taxon>
        <taxon>Ecdysozoa</taxon>
        <taxon>Arthropoda</taxon>
        <taxon>Chelicerata</taxon>
        <taxon>Arachnida</taxon>
        <taxon>Acari</taxon>
        <taxon>Acariformes</taxon>
        <taxon>Sarcoptiformes</taxon>
        <taxon>Astigmata</taxon>
        <taxon>Psoroptidia</taxon>
        <taxon>Analgoidea</taxon>
        <taxon>Pyroglyphidae</taxon>
        <taxon>Pyroglyphinae</taxon>
        <taxon>Euroglyphus</taxon>
    </lineage>
</organism>
<dbReference type="InterPro" id="IPR001314">
    <property type="entry name" value="Peptidase_S1A"/>
</dbReference>
<dbReference type="Pfam" id="PF00089">
    <property type="entry name" value="Trypsin"/>
    <property type="match status" value="1"/>
</dbReference>
<keyword evidence="1" id="KW-1015">Disulfide bond</keyword>
<dbReference type="PANTHER" id="PTHR24256">
    <property type="entry name" value="TRYPTASE-RELATED"/>
    <property type="match status" value="1"/>
</dbReference>
<protein>
    <submittedName>
        <fullName evidence="6">Group 3 mite allergen-like protein (Serine protease)</fullName>
    </submittedName>
</protein>
<dbReference type="SMART" id="SM00020">
    <property type="entry name" value="Tryp_SPc"/>
    <property type="match status" value="1"/>
</dbReference>
<dbReference type="EMBL" id="MUJZ01012145">
    <property type="protein sequence ID" value="OTF81713.1"/>
    <property type="molecule type" value="Genomic_DNA"/>
</dbReference>
<dbReference type="InterPro" id="IPR009003">
    <property type="entry name" value="Peptidase_S1_PA"/>
</dbReference>
<dbReference type="InterPro" id="IPR051487">
    <property type="entry name" value="Ser/Thr_Proteases_Immune/Dev"/>
</dbReference>
<sequence length="389" mass="44598">MSSNNNETSLNDKLLKAQKWSRRLFLLHDLSKSIRKDFTNYNELKEQIYMIEESIKKLEDHLSQIEDDNDIDKNYKEDLIIIIENLKNERQYLIQQKTLFPNETAKTAITYSGSVLGGTAATIMLTTPSGLGIFLGSFLDVRPHQFPWMVYMKLYYLPLHEWQEPKTDACDGSLINNRWIISAAHCFAPNGYNLSQNFVFLGSHNITETKEKGRKVILAKKAIIHEKYDHWQIKNDIALVELSEMIEFDEYISPINIPDSYNGFNHDECQTLGWGRIGQNMEKSETLKKVQQSLRTLDECRKFYSDLDDTQICAGTLNHGPCTGDSGGPLQCLINRNQSSLSSSSSSWFLEGIVSYGSPHYTEKPAVYTKVSAYIDWINETIENNTNVF</sequence>
<dbReference type="GO" id="GO:0006508">
    <property type="term" value="P:proteolysis"/>
    <property type="evidence" value="ECO:0007669"/>
    <property type="project" value="UniProtKB-KW"/>
</dbReference>